<comment type="caution">
    <text evidence="1">The sequence shown here is derived from an EMBL/GenBank/DDBJ whole genome shotgun (WGS) entry which is preliminary data.</text>
</comment>
<accession>A0A9Q3GMC1</accession>
<organism evidence="1 2">
    <name type="scientific">Austropuccinia psidii MF-1</name>
    <dbReference type="NCBI Taxonomy" id="1389203"/>
    <lineage>
        <taxon>Eukaryota</taxon>
        <taxon>Fungi</taxon>
        <taxon>Dikarya</taxon>
        <taxon>Basidiomycota</taxon>
        <taxon>Pucciniomycotina</taxon>
        <taxon>Pucciniomycetes</taxon>
        <taxon>Pucciniales</taxon>
        <taxon>Sphaerophragmiaceae</taxon>
        <taxon>Austropuccinia</taxon>
    </lineage>
</organism>
<dbReference type="InterPro" id="IPR012337">
    <property type="entry name" value="RNaseH-like_sf"/>
</dbReference>
<dbReference type="EMBL" id="AVOT02002984">
    <property type="protein sequence ID" value="MBW0472150.1"/>
    <property type="molecule type" value="Genomic_DNA"/>
</dbReference>
<dbReference type="PANTHER" id="PTHR37984:SF5">
    <property type="entry name" value="PROTEIN NYNRIN-LIKE"/>
    <property type="match status" value="1"/>
</dbReference>
<keyword evidence="2" id="KW-1185">Reference proteome</keyword>
<name>A0A9Q3GMC1_9BASI</name>
<dbReference type="GO" id="GO:0003676">
    <property type="term" value="F:nucleic acid binding"/>
    <property type="evidence" value="ECO:0007669"/>
    <property type="project" value="InterPro"/>
</dbReference>
<dbReference type="PANTHER" id="PTHR37984">
    <property type="entry name" value="PROTEIN CBG26694"/>
    <property type="match status" value="1"/>
</dbReference>
<dbReference type="SUPFAM" id="SSF53098">
    <property type="entry name" value="Ribonuclease H-like"/>
    <property type="match status" value="1"/>
</dbReference>
<dbReference type="InterPro" id="IPR050951">
    <property type="entry name" value="Retrovirus_Pol_polyprotein"/>
</dbReference>
<dbReference type="Proteomes" id="UP000765509">
    <property type="component" value="Unassembled WGS sequence"/>
</dbReference>
<dbReference type="Gene3D" id="3.30.420.10">
    <property type="entry name" value="Ribonuclease H-like superfamily/Ribonuclease H"/>
    <property type="match status" value="1"/>
</dbReference>
<evidence type="ECO:0000313" key="2">
    <source>
        <dbReference type="Proteomes" id="UP000765509"/>
    </source>
</evidence>
<gene>
    <name evidence="1" type="ORF">O181_011865</name>
</gene>
<sequence>MIHIQEQKSPWEVFHMDLVTALPPSGYKRYNSCLVIVDRYRKNPIFLPFHKDYTAMDTALLLWSRVISHTGLFKNIISYRDHKFTSVLWINIHRLFGTKLLFSIAYISPSNRWASRENDSNFRGHDQETLCLWIRIQSLRWLYP</sequence>
<dbReference type="AlphaFoldDB" id="A0A9Q3GMC1"/>
<proteinExistence type="predicted"/>
<evidence type="ECO:0000313" key="1">
    <source>
        <dbReference type="EMBL" id="MBW0472150.1"/>
    </source>
</evidence>
<dbReference type="OrthoDB" id="3158924at2759"/>
<evidence type="ECO:0008006" key="3">
    <source>
        <dbReference type="Google" id="ProtNLM"/>
    </source>
</evidence>
<dbReference type="InterPro" id="IPR036397">
    <property type="entry name" value="RNaseH_sf"/>
</dbReference>
<protein>
    <recommendedName>
        <fullName evidence="3">Integrase catalytic domain-containing protein</fullName>
    </recommendedName>
</protein>
<reference evidence="1" key="1">
    <citation type="submission" date="2021-03" db="EMBL/GenBank/DDBJ databases">
        <title>Draft genome sequence of rust myrtle Austropuccinia psidii MF-1, a brazilian biotype.</title>
        <authorList>
            <person name="Quecine M.C."/>
            <person name="Pachon D.M.R."/>
            <person name="Bonatelli M.L."/>
            <person name="Correr F.H."/>
            <person name="Franceschini L.M."/>
            <person name="Leite T.F."/>
            <person name="Margarido G.R.A."/>
            <person name="Almeida C.A."/>
            <person name="Ferrarezi J.A."/>
            <person name="Labate C.A."/>
        </authorList>
    </citation>
    <scope>NUCLEOTIDE SEQUENCE</scope>
    <source>
        <strain evidence="1">MF-1</strain>
    </source>
</reference>